<evidence type="ECO:0000313" key="11">
    <source>
        <dbReference type="EMBL" id="MBD2151164.1"/>
    </source>
</evidence>
<evidence type="ECO:0000313" key="12">
    <source>
        <dbReference type="Proteomes" id="UP000631421"/>
    </source>
</evidence>
<organism evidence="11 12">
    <name type="scientific">Pseudanabaena cinerea FACHB-1277</name>
    <dbReference type="NCBI Taxonomy" id="2949581"/>
    <lineage>
        <taxon>Bacteria</taxon>
        <taxon>Bacillati</taxon>
        <taxon>Cyanobacteriota</taxon>
        <taxon>Cyanophyceae</taxon>
        <taxon>Pseudanabaenales</taxon>
        <taxon>Pseudanabaenaceae</taxon>
        <taxon>Pseudanabaena</taxon>
        <taxon>Pseudanabaena cinerea</taxon>
    </lineage>
</organism>
<name>A0A926UTU8_9CYAN</name>
<dbReference type="GO" id="GO:0005886">
    <property type="term" value="C:plasma membrane"/>
    <property type="evidence" value="ECO:0007669"/>
    <property type="project" value="UniProtKB-SubCell"/>
</dbReference>
<keyword evidence="3" id="KW-1003">Cell membrane</keyword>
<dbReference type="EMBL" id="JACJPY010000044">
    <property type="protein sequence ID" value="MBD2151164.1"/>
    <property type="molecule type" value="Genomic_DNA"/>
</dbReference>
<dbReference type="InterPro" id="IPR050790">
    <property type="entry name" value="ExbB/TolQ_transport"/>
</dbReference>
<dbReference type="RefSeq" id="WP_190351583.1">
    <property type="nucleotide sequence ID" value="NZ_JACJPY010000044.1"/>
</dbReference>
<proteinExistence type="inferred from homology"/>
<dbReference type="PANTHER" id="PTHR30625">
    <property type="entry name" value="PROTEIN TOLQ"/>
    <property type="match status" value="1"/>
</dbReference>
<evidence type="ECO:0000256" key="5">
    <source>
        <dbReference type="ARBA" id="ARBA00022927"/>
    </source>
</evidence>
<sequence length="213" mass="23518">MIELIKAGGVVMYPLIALSIFALAGIMERLIFWFRILKQEKKTAENILAIAREDLRLAAELSEQSAKVPIGRFLNAPLALEHPEPELFRLALESTADEELVEMLKGEKMLEAIITLAPLLGLLGTVTGLIISFSSLKLGDVAANTRSGSLTQGIGEALITTATGLIIAIFTSAFHRLFLSLHDQQTKLFMKFGNQLELIYRQHWQKLSSSITK</sequence>
<accession>A0A926UTU8</accession>
<dbReference type="GO" id="GO:0017038">
    <property type="term" value="P:protein import"/>
    <property type="evidence" value="ECO:0007669"/>
    <property type="project" value="TreeGrafter"/>
</dbReference>
<feature type="transmembrane region" description="Helical" evidence="9">
    <location>
        <begin position="12"/>
        <end position="32"/>
    </location>
</feature>
<feature type="transmembrane region" description="Helical" evidence="9">
    <location>
        <begin position="112"/>
        <end position="134"/>
    </location>
</feature>
<comment type="subcellular location">
    <subcellularLocation>
        <location evidence="1">Cell membrane</location>
        <topology evidence="1">Multi-pass membrane protein</topology>
    </subcellularLocation>
    <subcellularLocation>
        <location evidence="8">Membrane</location>
        <topology evidence="8">Multi-pass membrane protein</topology>
    </subcellularLocation>
</comment>
<dbReference type="Proteomes" id="UP000631421">
    <property type="component" value="Unassembled WGS sequence"/>
</dbReference>
<evidence type="ECO:0000256" key="8">
    <source>
        <dbReference type="RuleBase" id="RU004057"/>
    </source>
</evidence>
<comment type="similarity">
    <text evidence="8">Belongs to the exbB/tolQ family.</text>
</comment>
<dbReference type="PANTHER" id="PTHR30625:SF15">
    <property type="entry name" value="BIOPOLYMER TRANSPORT PROTEIN EXBB"/>
    <property type="match status" value="1"/>
</dbReference>
<evidence type="ECO:0000256" key="7">
    <source>
        <dbReference type="ARBA" id="ARBA00023136"/>
    </source>
</evidence>
<evidence type="ECO:0000256" key="3">
    <source>
        <dbReference type="ARBA" id="ARBA00022475"/>
    </source>
</evidence>
<reference evidence="11" key="1">
    <citation type="journal article" date="2015" name="ISME J.">
        <title>Draft Genome Sequence of Streptomyces incarnatus NRRL8089, which Produces the Nucleoside Antibiotic Sinefungin.</title>
        <authorList>
            <person name="Oshima K."/>
            <person name="Hattori M."/>
            <person name="Shimizu H."/>
            <person name="Fukuda K."/>
            <person name="Nemoto M."/>
            <person name="Inagaki K."/>
            <person name="Tamura T."/>
        </authorList>
    </citation>
    <scope>NUCLEOTIDE SEQUENCE</scope>
    <source>
        <strain evidence="11">FACHB-1277</strain>
    </source>
</reference>
<reference evidence="11" key="2">
    <citation type="submission" date="2020-08" db="EMBL/GenBank/DDBJ databases">
        <authorList>
            <person name="Chen M."/>
            <person name="Teng W."/>
            <person name="Zhao L."/>
            <person name="Hu C."/>
            <person name="Zhou Y."/>
            <person name="Han B."/>
            <person name="Song L."/>
            <person name="Shu W."/>
        </authorList>
    </citation>
    <scope>NUCLEOTIDE SEQUENCE</scope>
    <source>
        <strain evidence="11">FACHB-1277</strain>
    </source>
</reference>
<keyword evidence="2 8" id="KW-0813">Transport</keyword>
<evidence type="ECO:0000256" key="9">
    <source>
        <dbReference type="SAM" id="Phobius"/>
    </source>
</evidence>
<evidence type="ECO:0000256" key="1">
    <source>
        <dbReference type="ARBA" id="ARBA00004651"/>
    </source>
</evidence>
<dbReference type="AlphaFoldDB" id="A0A926UTU8"/>
<feature type="domain" description="MotA/TolQ/ExbB proton channel" evidence="10">
    <location>
        <begin position="67"/>
        <end position="188"/>
    </location>
</feature>
<feature type="transmembrane region" description="Helical" evidence="9">
    <location>
        <begin position="154"/>
        <end position="179"/>
    </location>
</feature>
<keyword evidence="5 8" id="KW-0653">Protein transport</keyword>
<dbReference type="InterPro" id="IPR002898">
    <property type="entry name" value="MotA_ExbB_proton_chnl"/>
</dbReference>
<dbReference type="Pfam" id="PF01618">
    <property type="entry name" value="MotA_ExbB"/>
    <property type="match status" value="1"/>
</dbReference>
<keyword evidence="4 9" id="KW-0812">Transmembrane</keyword>
<evidence type="ECO:0000256" key="2">
    <source>
        <dbReference type="ARBA" id="ARBA00022448"/>
    </source>
</evidence>
<keyword evidence="6 9" id="KW-1133">Transmembrane helix</keyword>
<keyword evidence="12" id="KW-1185">Reference proteome</keyword>
<evidence type="ECO:0000259" key="10">
    <source>
        <dbReference type="Pfam" id="PF01618"/>
    </source>
</evidence>
<comment type="caution">
    <text evidence="11">The sequence shown here is derived from an EMBL/GenBank/DDBJ whole genome shotgun (WGS) entry which is preliminary data.</text>
</comment>
<keyword evidence="7 9" id="KW-0472">Membrane</keyword>
<protein>
    <submittedName>
        <fullName evidence="11">MotA/TolQ/ExbB proton channel family protein</fullName>
    </submittedName>
</protein>
<gene>
    <name evidence="11" type="ORF">H6F44_13685</name>
</gene>
<evidence type="ECO:0000256" key="6">
    <source>
        <dbReference type="ARBA" id="ARBA00022989"/>
    </source>
</evidence>
<evidence type="ECO:0000256" key="4">
    <source>
        <dbReference type="ARBA" id="ARBA00022692"/>
    </source>
</evidence>